<gene>
    <name evidence="2" type="ORF">SETIT_9G047200v2</name>
</gene>
<dbReference type="AlphaFoldDB" id="A0A368SD42"/>
<evidence type="ECO:0000256" key="1">
    <source>
        <dbReference type="SAM" id="Phobius"/>
    </source>
</evidence>
<proteinExistence type="predicted"/>
<keyword evidence="1" id="KW-1133">Transmembrane helix</keyword>
<sequence length="100" mass="12142">MIIILILGLKQGELIRVNFSSVRLYSRHVVCRMWLKFDISNTIRYKKTIYGIVMINAWFLYLMTHVLSFDFYYRIDCQQTNLRRLDGTKWTHAMRTQFQV</sequence>
<name>A0A368SD42_SETIT</name>
<protein>
    <submittedName>
        <fullName evidence="2">Uncharacterized protein</fullName>
    </submittedName>
</protein>
<accession>A0A368SD42</accession>
<reference evidence="2" key="2">
    <citation type="submission" date="2015-07" db="EMBL/GenBank/DDBJ databases">
        <authorList>
            <person name="Noorani M."/>
        </authorList>
    </citation>
    <scope>NUCLEOTIDE SEQUENCE</scope>
    <source>
        <strain evidence="2">Yugu1</strain>
    </source>
</reference>
<keyword evidence="1" id="KW-0472">Membrane</keyword>
<dbReference type="EMBL" id="CM003536">
    <property type="protein sequence ID" value="RCV40367.1"/>
    <property type="molecule type" value="Genomic_DNA"/>
</dbReference>
<organism evidence="2">
    <name type="scientific">Setaria italica</name>
    <name type="common">Foxtail millet</name>
    <name type="synonym">Panicum italicum</name>
    <dbReference type="NCBI Taxonomy" id="4555"/>
    <lineage>
        <taxon>Eukaryota</taxon>
        <taxon>Viridiplantae</taxon>
        <taxon>Streptophyta</taxon>
        <taxon>Embryophyta</taxon>
        <taxon>Tracheophyta</taxon>
        <taxon>Spermatophyta</taxon>
        <taxon>Magnoliopsida</taxon>
        <taxon>Liliopsida</taxon>
        <taxon>Poales</taxon>
        <taxon>Poaceae</taxon>
        <taxon>PACMAD clade</taxon>
        <taxon>Panicoideae</taxon>
        <taxon>Panicodae</taxon>
        <taxon>Paniceae</taxon>
        <taxon>Cenchrinae</taxon>
        <taxon>Setaria</taxon>
    </lineage>
</organism>
<reference evidence="2" key="1">
    <citation type="journal article" date="2012" name="Nat. Biotechnol.">
        <title>Reference genome sequence of the model plant Setaria.</title>
        <authorList>
            <person name="Bennetzen J.L."/>
            <person name="Schmutz J."/>
            <person name="Wang H."/>
            <person name="Percifield R."/>
            <person name="Hawkins J."/>
            <person name="Pontaroli A.C."/>
            <person name="Estep M."/>
            <person name="Feng L."/>
            <person name="Vaughn J.N."/>
            <person name="Grimwood J."/>
            <person name="Jenkins J."/>
            <person name="Barry K."/>
            <person name="Lindquist E."/>
            <person name="Hellsten U."/>
            <person name="Deshpande S."/>
            <person name="Wang X."/>
            <person name="Wu X."/>
            <person name="Mitros T."/>
            <person name="Triplett J."/>
            <person name="Yang X."/>
            <person name="Ye C.Y."/>
            <person name="Mauro-Herrera M."/>
            <person name="Wang L."/>
            <person name="Li P."/>
            <person name="Sharma M."/>
            <person name="Sharma R."/>
            <person name="Ronald P.C."/>
            <person name="Panaud O."/>
            <person name="Kellogg E.A."/>
            <person name="Brutnell T.P."/>
            <person name="Doust A.N."/>
            <person name="Tuskan G.A."/>
            <person name="Rokhsar D."/>
            <person name="Devos K.M."/>
        </authorList>
    </citation>
    <scope>NUCLEOTIDE SEQUENCE [LARGE SCALE GENOMIC DNA]</scope>
    <source>
        <strain evidence="2">Yugu1</strain>
    </source>
</reference>
<feature type="transmembrane region" description="Helical" evidence="1">
    <location>
        <begin position="49"/>
        <end position="73"/>
    </location>
</feature>
<evidence type="ECO:0000313" key="2">
    <source>
        <dbReference type="EMBL" id="RCV40367.1"/>
    </source>
</evidence>
<keyword evidence="1" id="KW-0812">Transmembrane</keyword>